<evidence type="ECO:0000256" key="1">
    <source>
        <dbReference type="SAM" id="MobiDB-lite"/>
    </source>
</evidence>
<evidence type="ECO:0000313" key="3">
    <source>
        <dbReference type="Proteomes" id="UP000789326"/>
    </source>
</evidence>
<sequence length="165" mass="17756">MQSGKNTILLVQPIDATIGDDGLLVANLTENSYSIENEIIDEMTKMGRIVEYGENSESFELTAYGKQKDPGQMAVLNAIKQKKKLKVWEVDLQKNENAAYDATFAICIVESAETSSPTDGFKEVSATLQVTGSSVEGELTELPATATEAPYAFETPGQTGSPVTP</sequence>
<dbReference type="InterPro" id="IPR011855">
    <property type="entry name" value="Phgtail_TP901_1"/>
</dbReference>
<dbReference type="RefSeq" id="WP_230301423.1">
    <property type="nucleotide sequence ID" value="NZ_CAKKMG010000014.1"/>
</dbReference>
<dbReference type="Pfam" id="PF06199">
    <property type="entry name" value="Phage_tail_2"/>
    <property type="match status" value="1"/>
</dbReference>
<feature type="region of interest" description="Disordered" evidence="1">
    <location>
        <begin position="142"/>
        <end position="165"/>
    </location>
</feature>
<evidence type="ECO:0008006" key="4">
    <source>
        <dbReference type="Google" id="ProtNLM"/>
    </source>
</evidence>
<proteinExistence type="predicted"/>
<protein>
    <recommendedName>
        <fullName evidence="4">Phage major tail protein, TP901-1 family</fullName>
    </recommendedName>
</protein>
<organism evidence="2 3">
    <name type="scientific">Peribacillus simplex</name>
    <dbReference type="NCBI Taxonomy" id="1478"/>
    <lineage>
        <taxon>Bacteria</taxon>
        <taxon>Bacillati</taxon>
        <taxon>Bacillota</taxon>
        <taxon>Bacilli</taxon>
        <taxon>Bacillales</taxon>
        <taxon>Bacillaceae</taxon>
        <taxon>Peribacillus</taxon>
    </lineage>
</organism>
<comment type="caution">
    <text evidence="2">The sequence shown here is derived from an EMBL/GenBank/DDBJ whole genome shotgun (WGS) entry which is preliminary data.</text>
</comment>
<gene>
    <name evidence="2" type="ORF">SRABI133_01543</name>
</gene>
<dbReference type="NCBIfam" id="TIGR02126">
    <property type="entry name" value="phgtail_TP901_1"/>
    <property type="match status" value="1"/>
</dbReference>
<reference evidence="2" key="1">
    <citation type="submission" date="2021-11" db="EMBL/GenBank/DDBJ databases">
        <authorList>
            <person name="Bulgarelli D."/>
        </authorList>
    </citation>
    <scope>NUCLEOTIDE SEQUENCE</scope>
    <source>
        <strain evidence="2">Bi133</strain>
    </source>
</reference>
<feature type="compositionally biased region" description="Polar residues" evidence="1">
    <location>
        <begin position="156"/>
        <end position="165"/>
    </location>
</feature>
<name>A0A9W4KWM0_9BACI</name>
<dbReference type="AlphaFoldDB" id="A0A9W4KWM0"/>
<dbReference type="EMBL" id="CAKKMG010000014">
    <property type="protein sequence ID" value="CAH0185920.1"/>
    <property type="molecule type" value="Genomic_DNA"/>
</dbReference>
<dbReference type="Proteomes" id="UP000789326">
    <property type="component" value="Unassembled WGS sequence"/>
</dbReference>
<evidence type="ECO:0000313" key="2">
    <source>
        <dbReference type="EMBL" id="CAH0185920.1"/>
    </source>
</evidence>
<accession>A0A9W4KWM0</accession>